<dbReference type="Pfam" id="PF06277">
    <property type="entry name" value="EutA"/>
    <property type="match status" value="1"/>
</dbReference>
<proteinExistence type="predicted"/>
<dbReference type="PATRIC" id="fig|1462.6.peg.1834"/>
<dbReference type="PIRSF" id="PIRSF012293">
    <property type="entry name" value="EutA"/>
    <property type="match status" value="1"/>
</dbReference>
<reference evidence="1 2" key="1">
    <citation type="submission" date="2015-01" db="EMBL/GenBank/DDBJ databases">
        <authorList>
            <person name="Filippidou S."/>
            <person name="Jeanneret N."/>
            <person name="Russel-Delif L."/>
            <person name="Junier T."/>
            <person name="Wunderlin T."/>
            <person name="Molina V."/>
            <person name="Johnson S.L."/>
            <person name="Davenport K.W."/>
            <person name="Chain P.S."/>
            <person name="Dorador C."/>
            <person name="Junier P."/>
        </authorList>
    </citation>
    <scope>NUCLEOTIDE SEQUENCE [LARGE SCALE GENOMIC DNA]</scope>
    <source>
        <strain evidence="1 2">Et7/4</strain>
    </source>
</reference>
<dbReference type="PANTHER" id="PTHR32432:SF13">
    <property type="entry name" value="ETHANOLAMINE AMMONIA-LYASE REACTIVASE EUTA"/>
    <property type="match status" value="1"/>
</dbReference>
<organism evidence="1 2">
    <name type="scientific">Geobacillus kaustophilus</name>
    <dbReference type="NCBI Taxonomy" id="1462"/>
    <lineage>
        <taxon>Bacteria</taxon>
        <taxon>Bacillati</taxon>
        <taxon>Bacillota</taxon>
        <taxon>Bacilli</taxon>
        <taxon>Bacillales</taxon>
        <taxon>Anoxybacillaceae</taxon>
        <taxon>Geobacillus</taxon>
        <taxon>Geobacillus thermoleovorans group</taxon>
    </lineage>
</organism>
<evidence type="ECO:0000313" key="2">
    <source>
        <dbReference type="Proteomes" id="UP000032522"/>
    </source>
</evidence>
<accession>A0A0D8C0X3</accession>
<gene>
    <name evidence="1" type="ORF">LG52_1621</name>
</gene>
<sequence>MEDQTIISVGIDIGTSTTKFVVSHLKYAKVSNPFSLPRFEIVERNIVYESPMYSTPLKGKRDEIDLETLVGWLEDQYQKAGVDIRNVKSGAVIITGETATKKNAESILHYLAEKSGDFVVAIAGASLEALLAGKGSGAFSRSKEIKGTIANIDIGGGTANVVLFQRGRALGTITYHVGGRLIELSHNGEITFISPSIQPWLDAQNFSLYPNQKISFTEIQQVVQQMCNDMFDSLTGQQPIRSDDSLIHSTSFQVIPPIHEVMVSGGIGQLLEEEAPKTIDDTAIYGDVGPLLAHEVVKAIEKRSLKLIKATQTSRATVIGAGMQSTEISGATIHVASSRLPIRNLPIMMVELDHHQINNTDYVYKQIKQALVDWKPYIQENEELPFAICMKGISHCSYSVLKEIAKILFSLYEKHFPTHSIMVVVCEDDIAKALGQLLVLQSKNKVDIISIDQVIVEQGDYIDIGETINQSMVPVVVKTLAFTKS</sequence>
<dbReference type="InterPro" id="IPR050696">
    <property type="entry name" value="FtsA/MreB"/>
</dbReference>
<comment type="caution">
    <text evidence="1">The sequence shown here is derived from an EMBL/GenBank/DDBJ whole genome shotgun (WGS) entry which is preliminary data.</text>
</comment>
<dbReference type="EMBL" id="JYBP01000003">
    <property type="protein sequence ID" value="KJE29267.1"/>
    <property type="molecule type" value="Genomic_DNA"/>
</dbReference>
<dbReference type="AlphaFoldDB" id="A0A0D8C0X3"/>
<evidence type="ECO:0000313" key="1">
    <source>
        <dbReference type="EMBL" id="KJE29267.1"/>
    </source>
</evidence>
<protein>
    <submittedName>
        <fullName evidence="1">Ethanolamine utilization EutA family protein</fullName>
    </submittedName>
</protein>
<dbReference type="SUPFAM" id="SSF53067">
    <property type="entry name" value="Actin-like ATPase domain"/>
    <property type="match status" value="1"/>
</dbReference>
<dbReference type="InterPro" id="IPR009377">
    <property type="entry name" value="EutA"/>
</dbReference>
<dbReference type="Proteomes" id="UP000032522">
    <property type="component" value="Unassembled WGS sequence"/>
</dbReference>
<dbReference type="PANTHER" id="PTHR32432">
    <property type="entry name" value="CELL DIVISION PROTEIN FTSA-RELATED"/>
    <property type="match status" value="1"/>
</dbReference>
<dbReference type="RefSeq" id="WP_044733158.1">
    <property type="nucleotide sequence ID" value="NZ_JYBP01000003.1"/>
</dbReference>
<name>A0A0D8C0X3_GEOKU</name>
<dbReference type="InterPro" id="IPR043129">
    <property type="entry name" value="ATPase_NBD"/>
</dbReference>